<evidence type="ECO:0000256" key="1">
    <source>
        <dbReference type="SAM" id="MobiDB-lite"/>
    </source>
</evidence>
<reference evidence="2" key="2">
    <citation type="journal article" date="2015" name="Fish Shellfish Immunol.">
        <title>Early steps in the European eel (Anguilla anguilla)-Vibrio vulnificus interaction in the gills: Role of the RtxA13 toxin.</title>
        <authorList>
            <person name="Callol A."/>
            <person name="Pajuelo D."/>
            <person name="Ebbesson L."/>
            <person name="Teles M."/>
            <person name="MacKenzie S."/>
            <person name="Amaro C."/>
        </authorList>
    </citation>
    <scope>NUCLEOTIDE SEQUENCE</scope>
</reference>
<organism evidence="2">
    <name type="scientific">Anguilla anguilla</name>
    <name type="common">European freshwater eel</name>
    <name type="synonym">Muraena anguilla</name>
    <dbReference type="NCBI Taxonomy" id="7936"/>
    <lineage>
        <taxon>Eukaryota</taxon>
        <taxon>Metazoa</taxon>
        <taxon>Chordata</taxon>
        <taxon>Craniata</taxon>
        <taxon>Vertebrata</taxon>
        <taxon>Euteleostomi</taxon>
        <taxon>Actinopterygii</taxon>
        <taxon>Neopterygii</taxon>
        <taxon>Teleostei</taxon>
        <taxon>Anguilliformes</taxon>
        <taxon>Anguillidae</taxon>
        <taxon>Anguilla</taxon>
    </lineage>
</organism>
<protein>
    <submittedName>
        <fullName evidence="2">Uncharacterized protein</fullName>
    </submittedName>
</protein>
<dbReference type="AlphaFoldDB" id="A0A0E9UZU3"/>
<proteinExistence type="predicted"/>
<reference evidence="2" key="1">
    <citation type="submission" date="2014-11" db="EMBL/GenBank/DDBJ databases">
        <authorList>
            <person name="Amaro Gonzalez C."/>
        </authorList>
    </citation>
    <scope>NUCLEOTIDE SEQUENCE</scope>
</reference>
<feature type="region of interest" description="Disordered" evidence="1">
    <location>
        <begin position="1"/>
        <end position="31"/>
    </location>
</feature>
<dbReference type="EMBL" id="GBXM01038064">
    <property type="protein sequence ID" value="JAH70513.1"/>
    <property type="molecule type" value="Transcribed_RNA"/>
</dbReference>
<feature type="compositionally biased region" description="Basic and acidic residues" evidence="1">
    <location>
        <begin position="11"/>
        <end position="31"/>
    </location>
</feature>
<name>A0A0E9UZU3_ANGAN</name>
<sequence length="31" mass="3709">MKPRGRFFHSWRSEESNPEQKTKPADFRCGV</sequence>
<accession>A0A0E9UZU3</accession>
<evidence type="ECO:0000313" key="2">
    <source>
        <dbReference type="EMBL" id="JAH70513.1"/>
    </source>
</evidence>